<evidence type="ECO:0000256" key="5">
    <source>
        <dbReference type="ARBA" id="ARBA00022840"/>
    </source>
</evidence>
<dbReference type="InterPro" id="IPR008271">
    <property type="entry name" value="Ser/Thr_kinase_AS"/>
</dbReference>
<proteinExistence type="predicted"/>
<protein>
    <recommendedName>
        <fullName evidence="6">Protein kinase domain-containing protein</fullName>
    </recommendedName>
</protein>
<dbReference type="GO" id="GO:0005524">
    <property type="term" value="F:ATP binding"/>
    <property type="evidence" value="ECO:0007669"/>
    <property type="project" value="UniProtKB-KW"/>
</dbReference>
<evidence type="ECO:0000259" key="6">
    <source>
        <dbReference type="PROSITE" id="PS50011"/>
    </source>
</evidence>
<dbReference type="SMART" id="SM00220">
    <property type="entry name" value="S_TKc"/>
    <property type="match status" value="1"/>
</dbReference>
<dbReference type="AlphaFoldDB" id="A0A8S1T8W1"/>
<organism evidence="7 8">
    <name type="scientific">Paramecium pentaurelia</name>
    <dbReference type="NCBI Taxonomy" id="43138"/>
    <lineage>
        <taxon>Eukaryota</taxon>
        <taxon>Sar</taxon>
        <taxon>Alveolata</taxon>
        <taxon>Ciliophora</taxon>
        <taxon>Intramacronucleata</taxon>
        <taxon>Oligohymenophorea</taxon>
        <taxon>Peniculida</taxon>
        <taxon>Parameciidae</taxon>
        <taxon>Paramecium</taxon>
    </lineage>
</organism>
<keyword evidence="8" id="KW-1185">Reference proteome</keyword>
<keyword evidence="3" id="KW-0547">Nucleotide-binding</keyword>
<accession>A0A8S1T8W1</accession>
<gene>
    <name evidence="7" type="ORF">PPENT_87.1.T0170017</name>
</gene>
<dbReference type="Proteomes" id="UP000689195">
    <property type="component" value="Unassembled WGS sequence"/>
</dbReference>
<dbReference type="Pfam" id="PF00069">
    <property type="entry name" value="Pkinase"/>
    <property type="match status" value="1"/>
</dbReference>
<feature type="domain" description="Protein kinase" evidence="6">
    <location>
        <begin position="1"/>
        <end position="244"/>
    </location>
</feature>
<keyword evidence="1" id="KW-0723">Serine/threonine-protein kinase</keyword>
<sequence length="248" mass="29127">MSQEKSSYLTPSVRRVSSNSMITLLGRTIIVFYLKGQHIQQFKQLDINLHDYIQSHSFNIKEIQSIFKQVTTSLMLMHSLGITHTDLKPENIVFANQQKYPDQLNDQDIQLNQQTWEVPLKPMNIIAQAPEVIMRCDTWDTSSDIWSLACLIVELYTGRVFIKVGNNDLMHLAIIQSIFGPIPSYMKQRSKFKTRFNSLPKVQPQKQLYQIIEDQDLLDLLYLMFSIDHHHRINCKQILEHKFFQKLF</sequence>
<dbReference type="GO" id="GO:0004674">
    <property type="term" value="F:protein serine/threonine kinase activity"/>
    <property type="evidence" value="ECO:0007669"/>
    <property type="project" value="UniProtKB-KW"/>
</dbReference>
<dbReference type="OrthoDB" id="283111at2759"/>
<dbReference type="PROSITE" id="PS00108">
    <property type="entry name" value="PROTEIN_KINASE_ST"/>
    <property type="match status" value="1"/>
</dbReference>
<dbReference type="PANTHER" id="PTHR45646">
    <property type="entry name" value="SERINE/THREONINE-PROTEIN KINASE DOA-RELATED"/>
    <property type="match status" value="1"/>
</dbReference>
<keyword evidence="5" id="KW-0067">ATP-binding</keyword>
<evidence type="ECO:0000313" key="7">
    <source>
        <dbReference type="EMBL" id="CAD8147544.1"/>
    </source>
</evidence>
<reference evidence="7" key="1">
    <citation type="submission" date="2021-01" db="EMBL/GenBank/DDBJ databases">
        <authorList>
            <consortium name="Genoscope - CEA"/>
            <person name="William W."/>
        </authorList>
    </citation>
    <scope>NUCLEOTIDE SEQUENCE</scope>
</reference>
<evidence type="ECO:0000256" key="1">
    <source>
        <dbReference type="ARBA" id="ARBA00022527"/>
    </source>
</evidence>
<dbReference type="InterPro" id="IPR000719">
    <property type="entry name" value="Prot_kinase_dom"/>
</dbReference>
<evidence type="ECO:0000256" key="2">
    <source>
        <dbReference type="ARBA" id="ARBA00022679"/>
    </source>
</evidence>
<dbReference type="GO" id="GO:0005634">
    <property type="term" value="C:nucleus"/>
    <property type="evidence" value="ECO:0007669"/>
    <property type="project" value="TreeGrafter"/>
</dbReference>
<comment type="caution">
    <text evidence="7">The sequence shown here is derived from an EMBL/GenBank/DDBJ whole genome shotgun (WGS) entry which is preliminary data.</text>
</comment>
<evidence type="ECO:0000256" key="3">
    <source>
        <dbReference type="ARBA" id="ARBA00022741"/>
    </source>
</evidence>
<dbReference type="EMBL" id="CAJJDO010000017">
    <property type="protein sequence ID" value="CAD8147544.1"/>
    <property type="molecule type" value="Genomic_DNA"/>
</dbReference>
<keyword evidence="2" id="KW-0808">Transferase</keyword>
<name>A0A8S1T8W1_9CILI</name>
<keyword evidence="4" id="KW-0418">Kinase</keyword>
<dbReference type="PROSITE" id="PS50011">
    <property type="entry name" value="PROTEIN_KINASE_DOM"/>
    <property type="match status" value="1"/>
</dbReference>
<evidence type="ECO:0000313" key="8">
    <source>
        <dbReference type="Proteomes" id="UP000689195"/>
    </source>
</evidence>
<dbReference type="InterPro" id="IPR051175">
    <property type="entry name" value="CLK_kinases"/>
</dbReference>
<evidence type="ECO:0000256" key="4">
    <source>
        <dbReference type="ARBA" id="ARBA00022777"/>
    </source>
</evidence>
<dbReference type="PANTHER" id="PTHR45646:SF11">
    <property type="entry name" value="SERINE_THREONINE-PROTEIN KINASE DOA"/>
    <property type="match status" value="1"/>
</dbReference>